<evidence type="ECO:0008006" key="12">
    <source>
        <dbReference type="Google" id="ProtNLM"/>
    </source>
</evidence>
<name>A0A553N3U6_9TELE</name>
<dbReference type="AlphaFoldDB" id="A0A553N3U6"/>
<comment type="subcellular location">
    <subcellularLocation>
        <location evidence="2">Cytoplasm</location>
    </subcellularLocation>
    <subcellularLocation>
        <location evidence="1">Membrane</location>
        <topology evidence="1">Single-pass membrane protein</topology>
    </subcellularLocation>
</comment>
<evidence type="ECO:0000256" key="3">
    <source>
        <dbReference type="ARBA" id="ARBA00022490"/>
    </source>
</evidence>
<evidence type="ECO:0000256" key="7">
    <source>
        <dbReference type="ARBA" id="ARBA00023136"/>
    </source>
</evidence>
<comment type="caution">
    <text evidence="10">The sequence shown here is derived from an EMBL/GenBank/DDBJ whole genome shotgun (WGS) entry which is preliminary data.</text>
</comment>
<evidence type="ECO:0000313" key="11">
    <source>
        <dbReference type="Proteomes" id="UP000316079"/>
    </source>
</evidence>
<dbReference type="STRING" id="623744.A0A553N3U6"/>
<keyword evidence="4" id="KW-0812">Transmembrane</keyword>
<feature type="compositionally biased region" description="Acidic residues" evidence="9">
    <location>
        <begin position="25"/>
        <end position="40"/>
    </location>
</feature>
<evidence type="ECO:0000256" key="8">
    <source>
        <dbReference type="SAM" id="Coils"/>
    </source>
</evidence>
<sequence length="263" mass="30233">MKLHRSPVAKVMACEDQVPNQTETSENESENGDGSEDPSAFEELSAMDRLCSESVADLTEEELETAFSRLCLAFHCDHHTLCQRLEMEEHARNNAEDNLKLEVERGMEVLETLKGMCYDMKRAVLLQRLELCLNIIAGTVGRISNTSEVLGSVHQEAKVNRAVELMVTHVENLNRRHERSLAELEELKKQMDRSTRERYFCEERVRGSIVTTESQYNSNFKEAKIKGIGNYSPFHEQRGRSEERLKHPKTWVYRRQSSSGQRG</sequence>
<feature type="compositionally biased region" description="Basic and acidic residues" evidence="9">
    <location>
        <begin position="235"/>
        <end position="245"/>
    </location>
</feature>
<evidence type="ECO:0000256" key="4">
    <source>
        <dbReference type="ARBA" id="ARBA00022692"/>
    </source>
</evidence>
<dbReference type="InterPro" id="IPR008677">
    <property type="entry name" value="MRVI1"/>
</dbReference>
<keyword evidence="11" id="KW-1185">Reference proteome</keyword>
<evidence type="ECO:0000256" key="6">
    <source>
        <dbReference type="ARBA" id="ARBA00023054"/>
    </source>
</evidence>
<evidence type="ECO:0000256" key="1">
    <source>
        <dbReference type="ARBA" id="ARBA00004167"/>
    </source>
</evidence>
<organism evidence="10 11">
    <name type="scientific">Danionella cerebrum</name>
    <dbReference type="NCBI Taxonomy" id="2873325"/>
    <lineage>
        <taxon>Eukaryota</taxon>
        <taxon>Metazoa</taxon>
        <taxon>Chordata</taxon>
        <taxon>Craniata</taxon>
        <taxon>Vertebrata</taxon>
        <taxon>Euteleostomi</taxon>
        <taxon>Actinopterygii</taxon>
        <taxon>Neopterygii</taxon>
        <taxon>Teleostei</taxon>
        <taxon>Ostariophysi</taxon>
        <taxon>Cypriniformes</taxon>
        <taxon>Danionidae</taxon>
        <taxon>Danioninae</taxon>
        <taxon>Danionella</taxon>
    </lineage>
</organism>
<dbReference type="Pfam" id="PF05781">
    <property type="entry name" value="MRVI1"/>
    <property type="match status" value="1"/>
</dbReference>
<dbReference type="Proteomes" id="UP000316079">
    <property type="component" value="Unassembled WGS sequence"/>
</dbReference>
<accession>A0A553N3U6</accession>
<evidence type="ECO:0000313" key="10">
    <source>
        <dbReference type="EMBL" id="TRY60098.1"/>
    </source>
</evidence>
<dbReference type="GO" id="GO:0005737">
    <property type="term" value="C:cytoplasm"/>
    <property type="evidence" value="ECO:0007669"/>
    <property type="project" value="UniProtKB-SubCell"/>
</dbReference>
<feature type="coiled-coil region" evidence="8">
    <location>
        <begin position="167"/>
        <end position="204"/>
    </location>
</feature>
<evidence type="ECO:0000256" key="5">
    <source>
        <dbReference type="ARBA" id="ARBA00022989"/>
    </source>
</evidence>
<dbReference type="PANTHER" id="PTHR15352">
    <property type="entry name" value="LYMPHOID-RESTRICTED MEMBRANE PROTEIN, JAW1"/>
    <property type="match status" value="1"/>
</dbReference>
<dbReference type="OrthoDB" id="10062605at2759"/>
<dbReference type="EMBL" id="SRMA01027078">
    <property type="protein sequence ID" value="TRY60099.1"/>
    <property type="molecule type" value="Genomic_DNA"/>
</dbReference>
<dbReference type="GO" id="GO:0016020">
    <property type="term" value="C:membrane"/>
    <property type="evidence" value="ECO:0007669"/>
    <property type="project" value="UniProtKB-SubCell"/>
</dbReference>
<protein>
    <recommendedName>
        <fullName evidence="12">Lymphoid-restricted membrane protein</fullName>
    </recommendedName>
</protein>
<dbReference type="EMBL" id="SRMA01027078">
    <property type="protein sequence ID" value="TRY60097.1"/>
    <property type="molecule type" value="Genomic_DNA"/>
</dbReference>
<keyword evidence="5" id="KW-1133">Transmembrane helix</keyword>
<keyword evidence="6 8" id="KW-0175">Coiled coil</keyword>
<dbReference type="PANTHER" id="PTHR15352:SF4">
    <property type="entry name" value="LYMPHOID-RESTRICTED MEMBRANE PROTEIN-LIKE ISOFORM X1"/>
    <property type="match status" value="1"/>
</dbReference>
<proteinExistence type="predicted"/>
<keyword evidence="3" id="KW-0963">Cytoplasm</keyword>
<feature type="region of interest" description="Disordered" evidence="9">
    <location>
        <begin position="1"/>
        <end position="40"/>
    </location>
</feature>
<reference evidence="10 11" key="1">
    <citation type="journal article" date="2019" name="Sci. Data">
        <title>Hybrid genome assembly and annotation of Danionella translucida.</title>
        <authorList>
            <person name="Kadobianskyi M."/>
            <person name="Schulze L."/>
            <person name="Schuelke M."/>
            <person name="Judkewitz B."/>
        </authorList>
    </citation>
    <scope>NUCLEOTIDE SEQUENCE [LARGE SCALE GENOMIC DNA]</scope>
    <source>
        <strain evidence="10 11">Bolton</strain>
    </source>
</reference>
<evidence type="ECO:0000256" key="2">
    <source>
        <dbReference type="ARBA" id="ARBA00004496"/>
    </source>
</evidence>
<gene>
    <name evidence="10" type="ORF">DNTS_012005</name>
</gene>
<evidence type="ECO:0000256" key="9">
    <source>
        <dbReference type="SAM" id="MobiDB-lite"/>
    </source>
</evidence>
<reference evidence="10" key="2">
    <citation type="submission" date="2019-04" db="EMBL/GenBank/DDBJ databases">
        <authorList>
            <person name="Kadobianskyi M."/>
            <person name="Schulze L."/>
            <person name="Schuelke M."/>
            <person name="Judkewitz B."/>
        </authorList>
    </citation>
    <scope>NUCLEOTIDE SEQUENCE</scope>
    <source>
        <strain evidence="10">Bolton</strain>
        <tissue evidence="10">Whole-body</tissue>
    </source>
</reference>
<dbReference type="EMBL" id="SRMA01027078">
    <property type="protein sequence ID" value="TRY60098.1"/>
    <property type="molecule type" value="Genomic_DNA"/>
</dbReference>
<feature type="region of interest" description="Disordered" evidence="9">
    <location>
        <begin position="231"/>
        <end position="263"/>
    </location>
</feature>
<keyword evidence="7" id="KW-0472">Membrane</keyword>